<evidence type="ECO:0000313" key="2">
    <source>
        <dbReference type="EMBL" id="KAJ0204712.1"/>
    </source>
</evidence>
<dbReference type="PANTHER" id="PTHR33116">
    <property type="entry name" value="REVERSE TRANSCRIPTASE ZINC-BINDING DOMAIN-CONTAINING PROTEIN-RELATED-RELATED"/>
    <property type="match status" value="1"/>
</dbReference>
<dbReference type="InterPro" id="IPR000477">
    <property type="entry name" value="RT_dom"/>
</dbReference>
<dbReference type="CDD" id="cd01650">
    <property type="entry name" value="RT_nLTR_like"/>
    <property type="match status" value="1"/>
</dbReference>
<evidence type="ECO:0000259" key="1">
    <source>
        <dbReference type="Pfam" id="PF00078"/>
    </source>
</evidence>
<gene>
    <name evidence="2" type="ORF">LSAT_V11C500243130</name>
</gene>
<dbReference type="Pfam" id="PF00078">
    <property type="entry name" value="RVT_1"/>
    <property type="match status" value="1"/>
</dbReference>
<protein>
    <recommendedName>
        <fullName evidence="1">Reverse transcriptase domain-containing protein</fullName>
    </recommendedName>
</protein>
<name>A0A9R1VCU3_LACSA</name>
<dbReference type="PANTHER" id="PTHR33116:SF79">
    <property type="entry name" value="REVERSE TRANSCRIPTASE DOMAIN, ZINC FINGER, CCHC-TYPE-RELATED"/>
    <property type="match status" value="1"/>
</dbReference>
<dbReference type="EMBL" id="NBSK02000005">
    <property type="protein sequence ID" value="KAJ0204712.1"/>
    <property type="molecule type" value="Genomic_DNA"/>
</dbReference>
<evidence type="ECO:0000313" key="3">
    <source>
        <dbReference type="Proteomes" id="UP000235145"/>
    </source>
</evidence>
<organism evidence="2 3">
    <name type="scientific">Lactuca sativa</name>
    <name type="common">Garden lettuce</name>
    <dbReference type="NCBI Taxonomy" id="4236"/>
    <lineage>
        <taxon>Eukaryota</taxon>
        <taxon>Viridiplantae</taxon>
        <taxon>Streptophyta</taxon>
        <taxon>Embryophyta</taxon>
        <taxon>Tracheophyta</taxon>
        <taxon>Spermatophyta</taxon>
        <taxon>Magnoliopsida</taxon>
        <taxon>eudicotyledons</taxon>
        <taxon>Gunneridae</taxon>
        <taxon>Pentapetalae</taxon>
        <taxon>asterids</taxon>
        <taxon>campanulids</taxon>
        <taxon>Asterales</taxon>
        <taxon>Asteraceae</taxon>
        <taxon>Cichorioideae</taxon>
        <taxon>Cichorieae</taxon>
        <taxon>Lactucinae</taxon>
        <taxon>Lactuca</taxon>
    </lineage>
</organism>
<reference evidence="2 3" key="1">
    <citation type="journal article" date="2017" name="Nat. Commun.">
        <title>Genome assembly with in vitro proximity ligation data and whole-genome triplication in lettuce.</title>
        <authorList>
            <person name="Reyes-Chin-Wo S."/>
            <person name="Wang Z."/>
            <person name="Yang X."/>
            <person name="Kozik A."/>
            <person name="Arikit S."/>
            <person name="Song C."/>
            <person name="Xia L."/>
            <person name="Froenicke L."/>
            <person name="Lavelle D.O."/>
            <person name="Truco M.J."/>
            <person name="Xia R."/>
            <person name="Zhu S."/>
            <person name="Xu C."/>
            <person name="Xu H."/>
            <person name="Xu X."/>
            <person name="Cox K."/>
            <person name="Korf I."/>
            <person name="Meyers B.C."/>
            <person name="Michelmore R.W."/>
        </authorList>
    </citation>
    <scope>NUCLEOTIDE SEQUENCE [LARGE SCALE GENOMIC DNA]</scope>
    <source>
        <strain evidence="3">cv. Salinas</strain>
        <tissue evidence="2">Seedlings</tissue>
    </source>
</reference>
<dbReference type="Proteomes" id="UP000235145">
    <property type="component" value="Unassembled WGS sequence"/>
</dbReference>
<comment type="caution">
    <text evidence="2">The sequence shown here is derived from an EMBL/GenBank/DDBJ whole genome shotgun (WGS) entry which is preliminary data.</text>
</comment>
<feature type="domain" description="Reverse transcriptase" evidence="1">
    <location>
        <begin position="268"/>
        <end position="469"/>
    </location>
</feature>
<dbReference type="AlphaFoldDB" id="A0A9R1VCU3"/>
<proteinExistence type="predicted"/>
<keyword evidence="3" id="KW-1185">Reference proteome</keyword>
<accession>A0A9R1VCU3</accession>
<sequence length="591" mass="67581">MTHDRFLVCSNFIAHQPLTTALVLPRNYSDHTPLILKPSNQDFGPPHFRFLILGYSGKVSMKSFSSAWNSFRGFGAPDMYLKAKFKFVRKSIGKWRKLESDNEAKKLPQLKSKVELLESCAESRVLTEDEVNTRRAHKSLIVELEKFVKQDIQQKAKLRWLADGDENSHFFHGAVKNKNRKNRLHGLLINGAWNTEPSAIKTEVHRFFEEKFRDNWPSRPNDLLDSLIIVEEIKKAIWCHGGDKSPGPDGYTFKVLKQQWGIMQHDIIRPINLISCLYKVVSKILASRLKAVVGFVVDEVQSAYVEGRHILEGPLIINKVFSWAKNTKENLFVLKIDFEKAFDSINWGYLDSMMEQMGFSNKWRNWIRGCLTSSKASVLVNRSLTDEFEITKGVRQGPNQAIRTALEKKLITGITLPNQGPSLSHLFYADDVIFVGKWDICSIKNLTRILKCFHITSGLKVNFQKSRLFGIGISDIDLHRQAQVLGCLQRANMALKNWRPIIEKFQSRLSIWKAKTLSFGGRLTLIKSILNSLPTYYLSLFKAPECIIAELEKLCRRFLWGGDDTKSKIHWIAWANVVVDKSKGGLGVDTL</sequence>